<sequence length="138" mass="15012">MASIPVGNPIVEQSEPDVRQGMEVGDELGLRVSRTVEESFGDGVGESPSYAALEERLVKGHGEALKVLSALEAVTGKLRKFLVDQSFIPMFEKIVTQTMQVPLLYPGDIIGVNGTYIAYIRRVSEAVLTIQVSKGYLD</sequence>
<evidence type="ECO:0000256" key="1">
    <source>
        <dbReference type="PROSITE-ProRule" id="PRU00117"/>
    </source>
</evidence>
<dbReference type="EMBL" id="CAMGYJ010000006">
    <property type="protein sequence ID" value="CAI0433682.1"/>
    <property type="molecule type" value="Genomic_DNA"/>
</dbReference>
<evidence type="ECO:0000313" key="3">
    <source>
        <dbReference type="Proteomes" id="UP001154282"/>
    </source>
</evidence>
<reference evidence="2" key="1">
    <citation type="submission" date="2022-08" db="EMBL/GenBank/DDBJ databases">
        <authorList>
            <person name="Gutierrez-Valencia J."/>
        </authorList>
    </citation>
    <scope>NUCLEOTIDE SEQUENCE</scope>
</reference>
<dbReference type="GO" id="GO:0003723">
    <property type="term" value="F:RNA binding"/>
    <property type="evidence" value="ECO:0007669"/>
    <property type="project" value="UniProtKB-UniRule"/>
</dbReference>
<organism evidence="2 3">
    <name type="scientific">Linum tenue</name>
    <dbReference type="NCBI Taxonomy" id="586396"/>
    <lineage>
        <taxon>Eukaryota</taxon>
        <taxon>Viridiplantae</taxon>
        <taxon>Streptophyta</taxon>
        <taxon>Embryophyta</taxon>
        <taxon>Tracheophyta</taxon>
        <taxon>Spermatophyta</taxon>
        <taxon>Magnoliopsida</taxon>
        <taxon>eudicotyledons</taxon>
        <taxon>Gunneridae</taxon>
        <taxon>Pentapetalae</taxon>
        <taxon>rosids</taxon>
        <taxon>fabids</taxon>
        <taxon>Malpighiales</taxon>
        <taxon>Linaceae</taxon>
        <taxon>Linum</taxon>
    </lineage>
</organism>
<dbReference type="PROSITE" id="PS50084">
    <property type="entry name" value="KH_TYPE_1"/>
    <property type="match status" value="1"/>
</dbReference>
<name>A0AAV0LID4_9ROSI</name>
<protein>
    <submittedName>
        <fullName evidence="2">Uncharacterized protein</fullName>
    </submittedName>
</protein>
<keyword evidence="3" id="KW-1185">Reference proteome</keyword>
<dbReference type="SUPFAM" id="SSF54791">
    <property type="entry name" value="Eukaryotic type KH-domain (KH-domain type I)"/>
    <property type="match status" value="1"/>
</dbReference>
<gene>
    <name evidence="2" type="ORF">LITE_LOCUS23984</name>
</gene>
<dbReference type="Proteomes" id="UP001154282">
    <property type="component" value="Unassembled WGS sequence"/>
</dbReference>
<accession>A0AAV0LID4</accession>
<evidence type="ECO:0000313" key="2">
    <source>
        <dbReference type="EMBL" id="CAI0433682.1"/>
    </source>
</evidence>
<dbReference type="InterPro" id="IPR036612">
    <property type="entry name" value="KH_dom_type_1_sf"/>
</dbReference>
<proteinExistence type="predicted"/>
<dbReference type="AlphaFoldDB" id="A0AAV0LID4"/>
<comment type="caution">
    <text evidence="2">The sequence shown here is derived from an EMBL/GenBank/DDBJ whole genome shotgun (WGS) entry which is preliminary data.</text>
</comment>
<keyword evidence="1" id="KW-0694">RNA-binding</keyword>